<dbReference type="Pfam" id="PF12681">
    <property type="entry name" value="Glyoxalase_2"/>
    <property type="match status" value="1"/>
</dbReference>
<dbReference type="SUPFAM" id="SSF54593">
    <property type="entry name" value="Glyoxalase/Bleomycin resistance protein/Dihydroxybiphenyl dioxygenase"/>
    <property type="match status" value="1"/>
</dbReference>
<feature type="domain" description="VOC" evidence="1">
    <location>
        <begin position="2"/>
        <end position="120"/>
    </location>
</feature>
<dbReference type="EMBL" id="JAMZFV010000004">
    <property type="protein sequence ID" value="MCP1109541.1"/>
    <property type="molecule type" value="Genomic_DNA"/>
</dbReference>
<name>A0ABT1EFP2_9FIRM</name>
<dbReference type="Gene3D" id="3.10.180.10">
    <property type="entry name" value="2,3-Dihydroxybiphenyl 1,2-Dioxygenase, domain 1"/>
    <property type="match status" value="1"/>
</dbReference>
<sequence length="155" mass="17844">MKYEGVCIAVSDVKQARKFYEELFGLTVFQDYGINISFHGGLSLQQEFDWLLDLPKEQIKSAPHNMELYFEEDNFDDFIEVLHARSDIKYLGDGVKEAGWGQRSIRFYDLDGHIIEVGENMKMVVRRFLDGGMTMSEVSVRMDVSLADLEMLLGD</sequence>
<proteinExistence type="predicted"/>
<keyword evidence="3" id="KW-1185">Reference proteome</keyword>
<protein>
    <submittedName>
        <fullName evidence="2">Glyoxalase</fullName>
    </submittedName>
</protein>
<dbReference type="InterPro" id="IPR037523">
    <property type="entry name" value="VOC_core"/>
</dbReference>
<organism evidence="2 3">
    <name type="scientific">Ohessyouella blattaphilus</name>
    <dbReference type="NCBI Taxonomy" id="2949333"/>
    <lineage>
        <taxon>Bacteria</taxon>
        <taxon>Bacillati</taxon>
        <taxon>Bacillota</taxon>
        <taxon>Clostridia</taxon>
        <taxon>Lachnospirales</taxon>
        <taxon>Lachnospiraceae</taxon>
        <taxon>Ohessyouella</taxon>
    </lineage>
</organism>
<dbReference type="PROSITE" id="PS51819">
    <property type="entry name" value="VOC"/>
    <property type="match status" value="1"/>
</dbReference>
<gene>
    <name evidence="2" type="ORF">NK118_04660</name>
</gene>
<evidence type="ECO:0000313" key="3">
    <source>
        <dbReference type="Proteomes" id="UP001523565"/>
    </source>
</evidence>
<evidence type="ECO:0000313" key="2">
    <source>
        <dbReference type="EMBL" id="MCP1109541.1"/>
    </source>
</evidence>
<evidence type="ECO:0000259" key="1">
    <source>
        <dbReference type="PROSITE" id="PS51819"/>
    </source>
</evidence>
<comment type="caution">
    <text evidence="2">The sequence shown here is derived from an EMBL/GenBank/DDBJ whole genome shotgun (WGS) entry which is preliminary data.</text>
</comment>
<dbReference type="Proteomes" id="UP001523565">
    <property type="component" value="Unassembled WGS sequence"/>
</dbReference>
<reference evidence="2 3" key="1">
    <citation type="journal article" date="2022" name="Genome Biol. Evol.">
        <title>Host diet, physiology and behaviors set the stage for Lachnospiraceae cladogenesis.</title>
        <authorList>
            <person name="Vera-Ponce De Leon A."/>
            <person name="Schneider M."/>
            <person name="Jahnes B.C."/>
            <person name="Sadowski V."/>
            <person name="Camuy-Velez L.A."/>
            <person name="Duan J."/>
            <person name="Sabree Z.L."/>
        </authorList>
    </citation>
    <scope>NUCLEOTIDE SEQUENCE [LARGE SCALE GENOMIC DNA]</scope>
    <source>
        <strain evidence="2 3">PAL227</strain>
    </source>
</reference>
<dbReference type="InterPro" id="IPR029068">
    <property type="entry name" value="Glyas_Bleomycin-R_OHBP_Dase"/>
</dbReference>
<accession>A0ABT1EFP2</accession>
<dbReference type="RefSeq" id="WP_262068445.1">
    <property type="nucleotide sequence ID" value="NZ_JAMXOC010000004.1"/>
</dbReference>
<dbReference type="InterPro" id="IPR025870">
    <property type="entry name" value="Glyoxalase-like_dom"/>
</dbReference>